<feature type="domain" description="Ig-like" evidence="14">
    <location>
        <begin position="145"/>
        <end position="253"/>
    </location>
</feature>
<dbReference type="InterPro" id="IPR013098">
    <property type="entry name" value="Ig_I-set"/>
</dbReference>
<dbReference type="PANTHER" id="PTHR19890">
    <property type="entry name" value="FIBROBLAST GROWTH FACTOR RECEPTOR"/>
    <property type="match status" value="1"/>
</dbReference>
<keyword evidence="9" id="KW-0325">Glycoprotein</keyword>
<dbReference type="Gene3D" id="2.60.40.10">
    <property type="entry name" value="Immunoglobulins"/>
    <property type="match status" value="2"/>
</dbReference>
<dbReference type="InterPro" id="IPR052615">
    <property type="entry name" value="FGFRL"/>
</dbReference>
<evidence type="ECO:0000256" key="4">
    <source>
        <dbReference type="ARBA" id="ARBA00022737"/>
    </source>
</evidence>
<keyword evidence="7" id="KW-1015">Disulfide bond</keyword>
<feature type="signal peptide" evidence="13">
    <location>
        <begin position="1"/>
        <end position="17"/>
    </location>
</feature>
<dbReference type="FunFam" id="2.60.40.10:FF:000016">
    <property type="entry name" value="Fibroblast growth factor receptor"/>
    <property type="match status" value="1"/>
</dbReference>
<evidence type="ECO:0000256" key="2">
    <source>
        <dbReference type="ARBA" id="ARBA00022692"/>
    </source>
</evidence>
<accession>A0A2B4SPM2</accession>
<feature type="chain" id="PRO_5012699286" evidence="13">
    <location>
        <begin position="18"/>
        <end position="353"/>
    </location>
</feature>
<comment type="subcellular location">
    <subcellularLocation>
        <location evidence="1">Membrane</location>
        <topology evidence="1">Single-pass membrane protein</topology>
    </subcellularLocation>
</comment>
<keyword evidence="2 12" id="KW-0812">Transmembrane</keyword>
<evidence type="ECO:0000256" key="11">
    <source>
        <dbReference type="SAM" id="MobiDB-lite"/>
    </source>
</evidence>
<dbReference type="SMART" id="SM00409">
    <property type="entry name" value="IG"/>
    <property type="match status" value="2"/>
</dbReference>
<feature type="domain" description="Ig-like" evidence="14">
    <location>
        <begin position="45"/>
        <end position="136"/>
    </location>
</feature>
<gene>
    <name evidence="15" type="primary">FGFRL1</name>
    <name evidence="15" type="ORF">AWC38_SpisGene4127</name>
</gene>
<dbReference type="GO" id="GO:0005886">
    <property type="term" value="C:plasma membrane"/>
    <property type="evidence" value="ECO:0007669"/>
    <property type="project" value="TreeGrafter"/>
</dbReference>
<dbReference type="GO" id="GO:0017134">
    <property type="term" value="F:fibroblast growth factor binding"/>
    <property type="evidence" value="ECO:0007669"/>
    <property type="project" value="TreeGrafter"/>
</dbReference>
<keyword evidence="3 13" id="KW-0732">Signal</keyword>
<name>A0A2B4SPM2_STYPI</name>
<keyword evidence="5 12" id="KW-1133">Transmembrane helix</keyword>
<dbReference type="OrthoDB" id="6019866at2759"/>
<dbReference type="Pfam" id="PF13927">
    <property type="entry name" value="Ig_3"/>
    <property type="match status" value="1"/>
</dbReference>
<comment type="caution">
    <text evidence="15">The sequence shown here is derived from an EMBL/GenBank/DDBJ whole genome shotgun (WGS) entry which is preliminary data.</text>
</comment>
<dbReference type="EMBL" id="LSMT01000041">
    <property type="protein sequence ID" value="PFX31033.1"/>
    <property type="molecule type" value="Genomic_DNA"/>
</dbReference>
<dbReference type="PROSITE" id="PS50835">
    <property type="entry name" value="IG_LIKE"/>
    <property type="match status" value="2"/>
</dbReference>
<evidence type="ECO:0000256" key="6">
    <source>
        <dbReference type="ARBA" id="ARBA00023136"/>
    </source>
</evidence>
<sequence>MRKRAVWRVVFAAWTFATQIATDEAGGNGLIHNGQPTSSSSSASPRFVDSIRMQQTFIAWPARHSVRLKCKASGSSPLRFQWLKDGDPSIHRRLQPRLKTNMWYLKLKDLLPLDSGKYTCIVSNTYGSINHTYTLRVVEKSRTKPILKCGFPKNTSVQLGQNASMTCIVLISGTLPDFRWLKWNNIPSTFPNSLDFENGSYTLVNPRQYQTVHVGGKYGVEVNIGNVTPNDLGLYTCYVSNHLGFDYMSAFLSEKKGRRRESEDALSVMTKRPKTKDLANHKNTESTPFGGTNATVRIPPAKQAISRAREAKIPLSVFIGVLSTWAVITTTALLWCHLYHKKIMAEKTGIELS</sequence>
<keyword evidence="16" id="KW-1185">Reference proteome</keyword>
<organism evidence="15 16">
    <name type="scientific">Stylophora pistillata</name>
    <name type="common">Smooth cauliflower coral</name>
    <dbReference type="NCBI Taxonomy" id="50429"/>
    <lineage>
        <taxon>Eukaryota</taxon>
        <taxon>Metazoa</taxon>
        <taxon>Cnidaria</taxon>
        <taxon>Anthozoa</taxon>
        <taxon>Hexacorallia</taxon>
        <taxon>Scleractinia</taxon>
        <taxon>Astrocoeniina</taxon>
        <taxon>Pocilloporidae</taxon>
        <taxon>Stylophora</taxon>
    </lineage>
</organism>
<evidence type="ECO:0000313" key="16">
    <source>
        <dbReference type="Proteomes" id="UP000225706"/>
    </source>
</evidence>
<keyword evidence="10" id="KW-0393">Immunoglobulin domain</keyword>
<dbReference type="Proteomes" id="UP000225706">
    <property type="component" value="Unassembled WGS sequence"/>
</dbReference>
<dbReference type="InterPro" id="IPR003598">
    <property type="entry name" value="Ig_sub2"/>
</dbReference>
<reference evidence="16" key="1">
    <citation type="journal article" date="2017" name="bioRxiv">
        <title>Comparative analysis of the genomes of Stylophora pistillata and Acropora digitifera provides evidence for extensive differences between species of corals.</title>
        <authorList>
            <person name="Voolstra C.R."/>
            <person name="Li Y."/>
            <person name="Liew Y.J."/>
            <person name="Baumgarten S."/>
            <person name="Zoccola D."/>
            <person name="Flot J.-F."/>
            <person name="Tambutte S."/>
            <person name="Allemand D."/>
            <person name="Aranda M."/>
        </authorList>
    </citation>
    <scope>NUCLEOTIDE SEQUENCE [LARGE SCALE GENOMIC DNA]</scope>
</reference>
<evidence type="ECO:0000256" key="10">
    <source>
        <dbReference type="ARBA" id="ARBA00023319"/>
    </source>
</evidence>
<evidence type="ECO:0000256" key="9">
    <source>
        <dbReference type="ARBA" id="ARBA00023180"/>
    </source>
</evidence>
<evidence type="ECO:0000259" key="14">
    <source>
        <dbReference type="PROSITE" id="PS50835"/>
    </source>
</evidence>
<evidence type="ECO:0000256" key="8">
    <source>
        <dbReference type="ARBA" id="ARBA00023170"/>
    </source>
</evidence>
<protein>
    <submittedName>
        <fullName evidence="15">Fibroblast growth factor receptor-like 1</fullName>
    </submittedName>
</protein>
<dbReference type="SMART" id="SM00408">
    <property type="entry name" value="IGc2"/>
    <property type="match status" value="2"/>
</dbReference>
<proteinExistence type="predicted"/>
<keyword evidence="6 12" id="KW-0472">Membrane</keyword>
<dbReference type="PANTHER" id="PTHR19890:SF10">
    <property type="entry name" value="FIBROBLAST GROWTH FACTOR RECEPTOR-LIKE 1"/>
    <property type="match status" value="1"/>
</dbReference>
<evidence type="ECO:0000256" key="12">
    <source>
        <dbReference type="SAM" id="Phobius"/>
    </source>
</evidence>
<keyword evidence="8 15" id="KW-0675">Receptor</keyword>
<dbReference type="InterPro" id="IPR007110">
    <property type="entry name" value="Ig-like_dom"/>
</dbReference>
<dbReference type="GO" id="GO:0005007">
    <property type="term" value="F:fibroblast growth factor receptor activity"/>
    <property type="evidence" value="ECO:0007669"/>
    <property type="project" value="TreeGrafter"/>
</dbReference>
<keyword evidence="4" id="KW-0677">Repeat</keyword>
<feature type="transmembrane region" description="Helical" evidence="12">
    <location>
        <begin position="315"/>
        <end position="338"/>
    </location>
</feature>
<dbReference type="InterPro" id="IPR013783">
    <property type="entry name" value="Ig-like_fold"/>
</dbReference>
<evidence type="ECO:0000256" key="13">
    <source>
        <dbReference type="SAM" id="SignalP"/>
    </source>
</evidence>
<dbReference type="InterPro" id="IPR003599">
    <property type="entry name" value="Ig_sub"/>
</dbReference>
<evidence type="ECO:0000256" key="5">
    <source>
        <dbReference type="ARBA" id="ARBA00022989"/>
    </source>
</evidence>
<evidence type="ECO:0000256" key="7">
    <source>
        <dbReference type="ARBA" id="ARBA00023157"/>
    </source>
</evidence>
<evidence type="ECO:0000256" key="1">
    <source>
        <dbReference type="ARBA" id="ARBA00004167"/>
    </source>
</evidence>
<dbReference type="InterPro" id="IPR036179">
    <property type="entry name" value="Ig-like_dom_sf"/>
</dbReference>
<dbReference type="AlphaFoldDB" id="A0A2B4SPM2"/>
<evidence type="ECO:0000313" key="15">
    <source>
        <dbReference type="EMBL" id="PFX31033.1"/>
    </source>
</evidence>
<dbReference type="STRING" id="50429.A0A2B4SPM2"/>
<dbReference type="Pfam" id="PF07679">
    <property type="entry name" value="I-set"/>
    <property type="match status" value="1"/>
</dbReference>
<dbReference type="SUPFAM" id="SSF48726">
    <property type="entry name" value="Immunoglobulin"/>
    <property type="match status" value="2"/>
</dbReference>
<feature type="region of interest" description="Disordered" evidence="11">
    <location>
        <begin position="262"/>
        <end position="293"/>
    </location>
</feature>
<evidence type="ECO:0000256" key="3">
    <source>
        <dbReference type="ARBA" id="ARBA00022729"/>
    </source>
</evidence>
<feature type="compositionally biased region" description="Basic and acidic residues" evidence="11">
    <location>
        <begin position="275"/>
        <end position="284"/>
    </location>
</feature>